<dbReference type="EMBL" id="JAVDTT010000002">
    <property type="protein sequence ID" value="MDR6841535.1"/>
    <property type="molecule type" value="Genomic_DNA"/>
</dbReference>
<protein>
    <submittedName>
        <fullName evidence="1">Uncharacterized protein</fullName>
    </submittedName>
</protein>
<dbReference type="Proteomes" id="UP001254759">
    <property type="component" value="Unassembled WGS sequence"/>
</dbReference>
<evidence type="ECO:0000313" key="2">
    <source>
        <dbReference type="Proteomes" id="UP001254759"/>
    </source>
</evidence>
<evidence type="ECO:0000313" key="1">
    <source>
        <dbReference type="EMBL" id="MDR6841535.1"/>
    </source>
</evidence>
<organism evidence="1 2">
    <name type="scientific">Pseudoxanthomonas sacheonensis</name>
    <dbReference type="NCBI Taxonomy" id="443615"/>
    <lineage>
        <taxon>Bacteria</taxon>
        <taxon>Pseudomonadati</taxon>
        <taxon>Pseudomonadota</taxon>
        <taxon>Gammaproteobacteria</taxon>
        <taxon>Lysobacterales</taxon>
        <taxon>Lysobacteraceae</taxon>
        <taxon>Pseudoxanthomonas</taxon>
    </lineage>
</organism>
<reference evidence="1 2" key="1">
    <citation type="submission" date="2023-07" db="EMBL/GenBank/DDBJ databases">
        <title>Sorghum-associated microbial communities from plants grown in Nebraska, USA.</title>
        <authorList>
            <person name="Schachtman D."/>
        </authorList>
    </citation>
    <scope>NUCLEOTIDE SEQUENCE [LARGE SCALE GENOMIC DNA]</scope>
    <source>
        <strain evidence="1 2">BE107</strain>
    </source>
</reference>
<keyword evidence="2" id="KW-1185">Reference proteome</keyword>
<sequence length="105" mass="11328">MFSTLNIDKDGLLYGYEIFIIKGDRAVGAESDYYAIVQCANGKVSPPLIGQVEMAADQVKITIPPNVELGCPSSQFVGVVGSNELVGTFGNGKKLTLPRKDSFWQ</sequence>
<comment type="caution">
    <text evidence="1">The sequence shown here is derived from an EMBL/GenBank/DDBJ whole genome shotgun (WGS) entry which is preliminary data.</text>
</comment>
<name>A0ABU1RUD0_9GAMM</name>
<proteinExistence type="predicted"/>
<dbReference type="RefSeq" id="WP_310092408.1">
    <property type="nucleotide sequence ID" value="NZ_JAVDTT010000002.1"/>
</dbReference>
<accession>A0ABU1RUD0</accession>
<gene>
    <name evidence="1" type="ORF">J2W94_001820</name>
</gene>